<evidence type="ECO:0000256" key="2">
    <source>
        <dbReference type="ARBA" id="ARBA00012438"/>
    </source>
</evidence>
<dbReference type="Gene3D" id="3.30.450.20">
    <property type="entry name" value="PAS domain"/>
    <property type="match status" value="10"/>
</dbReference>
<dbReference type="Gene3D" id="1.10.287.130">
    <property type="match status" value="1"/>
</dbReference>
<feature type="domain" description="PAS" evidence="8">
    <location>
        <begin position="1616"/>
        <end position="1688"/>
    </location>
</feature>
<dbReference type="SUPFAM" id="SSF47384">
    <property type="entry name" value="Homodimeric domain of signal transducing histidine kinase"/>
    <property type="match status" value="1"/>
</dbReference>
<keyword evidence="4" id="KW-0808">Transferase</keyword>
<feature type="domain" description="PAS" evidence="8">
    <location>
        <begin position="426"/>
        <end position="496"/>
    </location>
</feature>
<dbReference type="SUPFAM" id="SSF55785">
    <property type="entry name" value="PYP-like sensor domain (PAS domain)"/>
    <property type="match status" value="10"/>
</dbReference>
<dbReference type="CDD" id="cd00130">
    <property type="entry name" value="PAS"/>
    <property type="match status" value="8"/>
</dbReference>
<evidence type="ECO:0000259" key="8">
    <source>
        <dbReference type="PROSITE" id="PS50112"/>
    </source>
</evidence>
<reference evidence="10 11" key="1">
    <citation type="submission" date="2023-05" db="EMBL/GenBank/DDBJ databases">
        <title>Novel species of genus Flectobacillus isolated from stream in China.</title>
        <authorList>
            <person name="Lu H."/>
        </authorList>
    </citation>
    <scope>NUCLEOTIDE SEQUENCE [LARGE SCALE GENOMIC DNA]</scope>
    <source>
        <strain evidence="10 11">LFS242W</strain>
    </source>
</reference>
<feature type="domain" description="PAS" evidence="8">
    <location>
        <begin position="1094"/>
        <end position="1164"/>
    </location>
</feature>
<dbReference type="Gene3D" id="3.30.450.40">
    <property type="match status" value="2"/>
</dbReference>
<dbReference type="SUPFAM" id="SSF55781">
    <property type="entry name" value="GAF domain-like"/>
    <property type="match status" value="2"/>
</dbReference>
<proteinExistence type="predicted"/>
<feature type="domain" description="PAS" evidence="8">
    <location>
        <begin position="1332"/>
        <end position="1379"/>
    </location>
</feature>
<keyword evidence="11" id="KW-1185">Reference proteome</keyword>
<dbReference type="PRINTS" id="PR00344">
    <property type="entry name" value="BCTRLSENSOR"/>
</dbReference>
<evidence type="ECO:0000256" key="3">
    <source>
        <dbReference type="ARBA" id="ARBA00022553"/>
    </source>
</evidence>
<evidence type="ECO:0000259" key="9">
    <source>
        <dbReference type="PROSITE" id="PS50113"/>
    </source>
</evidence>
<dbReference type="RefSeq" id="WP_283383283.1">
    <property type="nucleotide sequence ID" value="NZ_JASHIE010000018.1"/>
</dbReference>
<keyword evidence="5" id="KW-0418">Kinase</keyword>
<sequence>MIKTLSQLEFLVEQLPTASIEQLPHFTEQFREILETLKVKGSQTPTRIPDEELTEPHDFFIDSLAELCIWEYFPRTQQFVFSDNIINYWSDYQVGNRLEDIFSDLGKEVLKRHLSKAVSTKKGFEVVLQANELGENLWLEVSAHWNLANSHPANGKEEVLMGIIRAMKIGTQDLQTINTEESGNFAYDLLAGISDGFVVINQDWIITYANEQLASSIQTTVDQLIGKNVWQSFPEFSSGPFQETCQDVMNNRQMKVIVNYFTPWNTWFQNRIFPASNGIAIFSTNLTYEKRLEQSLIKSEAELTSLVENIPYGVFSLDLSFCLLKYNGAFRSFWLQKAGTEPQIGVPLPYTICSEANLVDCDIFFHDAIRGKSTVIERKINILATEHIFEISINPSYNAQNEVVGITVLMNNITSRKQTEQILLENQQRYQSLFDQNPDGVFSLDFEGKFTSVNMALADILEFPIDTLLKCQVSNFSALSFSENLQEVLQKTLEGTSQSIEIDIHTRTGTQKRIHLTSMPILLNGHLQGVYGIAKDITSSFETSQAIVANEQKWKRALEGSQQGVWDWRVLEQKVHYSKIWKELIGYQENEIDDSYTEWVSRVHPDDYAKVMQSTKQLINDESQYFEEIYRFKHKQNHYIWVLDRGVVMERNAQNEPTRVIGTLSDISQLKGVEEQLLKSEKNLTDAQKIARIGSWELDLTQNHLVWSDELFALFGLDKKSFKATFETFLQCIHPDDRESFLVAHHQVCEGKGLLNIEHRIVLPTGEIRYMHERGELITNEFGLGIGLKGTSQDITERKQIELSLLQERNFLKIVIDNIPAYIYYKDTDHRHLLVNKVGLDLFGVTKEGDLLHQSGLNLLEESSANLLREQEVYVMSSGNAVTNIKEYFLTKSGQIKWLLSNKVPLRDTSGEVIGVVGVSRDITDSVKKELEQEHLWTISRKLNEIENLQVAIYESLRILAYYLDCDYAEAWMLNLNHSKLNLHTNWFADESVALDFTGLAFQDLKRGEFLPGMAWATQRIQEWDLSHGFIPSTEKRIIEKLECRSGVALPIMFRSQVIAVFSFYSTEEHISNDTDFFDNVSRQIGVDLSRRKAEDELNIFFNSSPDFLCMLDADFCFTKLNKVATEWLYGTEHSLMGRSVFDYIHEDDQANTQQQISLLAQTRQVGYFENRILKEDGEVRWLAWTVASIKEQDRVIAAAKDITEKKHSDQHLSLYKHLLDNMKDLVCLWSPEGKPIYVNKSFHEFAGDFTDIVDKKIPLVEEPLAQNIFDTVLRGQHVSQDVVIYDKEEDWIDYYVSAGPIADENNQIVSLFTIFTDISERKKHERDLEQYNVQITNILESITDGFFAVNHKYTVTYMNAEAERLLGMSRNFLINENLWDTFGHGAPLSYYSEYTRAIEENVSVSFDDYYAPGRRWFHINAYPSENGLSIFFRDVTEQKLKEQLDRIEKAALEYNTSQDSTLAQVLEYYINEVQELQGSTFITAWQVVGNDLKMLVDSSLDENLITSIETFGFNTKPNNDGEYTSLFFPHKQFVKNLALMPQWQPLVEMLRAQRIKACWSMPIVGAGNKIIGVLAYFFNDERVPSREEEVALENVKRVVTLIMESKLAELALRESNERYNLVAKATNDLIWDLDLDTNEILWSDSMNQILGYSLQEITGDYYWWLSKVHPDDAERVNYGLRKHLVDKKLHWEDEYRILCADDSYKFVYDRGFTLYDENNHAIRMIGAIQDVSPLKQTELKLNELNLELEKRAIELVASNEELERFAYVASHDLQEPLRMVSSFLQLLQKKYDAQLDDQAKKYIYFAVNGAERMKQLILDLLEYSRVGTNREAFVLVDLNEVMTEVIQIYDEKIKKEHATVLVSKLPIIDGNRVQLLQLAQNLIGNALKYRGEKDPVIQIELEETENDWIFSFRDNGIGIDSAYFKKIFIIFQRLHNKTEYSGTGIGLAICKKIVERHRGKMWVESTVGEGSAFKFTLPKNKPKFIETNL</sequence>
<dbReference type="InterPro" id="IPR035965">
    <property type="entry name" value="PAS-like_dom_sf"/>
</dbReference>
<dbReference type="InterPro" id="IPR013656">
    <property type="entry name" value="PAS_4"/>
</dbReference>
<dbReference type="PANTHER" id="PTHR43304:SF1">
    <property type="entry name" value="PAC DOMAIN-CONTAINING PROTEIN"/>
    <property type="match status" value="1"/>
</dbReference>
<dbReference type="Gene3D" id="2.10.70.100">
    <property type="match status" value="1"/>
</dbReference>
<dbReference type="Proteomes" id="UP001225761">
    <property type="component" value="Unassembled WGS sequence"/>
</dbReference>
<feature type="domain" description="PAS" evidence="8">
    <location>
        <begin position="550"/>
        <end position="622"/>
    </location>
</feature>
<dbReference type="Pfam" id="PF02518">
    <property type="entry name" value="HATPase_c"/>
    <property type="match status" value="1"/>
</dbReference>
<name>A0ABT6Z7M9_9BACT</name>
<dbReference type="PANTHER" id="PTHR43304">
    <property type="entry name" value="PHYTOCHROME-LIKE PROTEIN CPH1"/>
    <property type="match status" value="1"/>
</dbReference>
<evidence type="ECO:0000256" key="6">
    <source>
        <dbReference type="SAM" id="Coils"/>
    </source>
</evidence>
<organism evidence="10 11">
    <name type="scientific">Flectobacillus rivi</name>
    <dbReference type="NCBI Taxonomy" id="2984209"/>
    <lineage>
        <taxon>Bacteria</taxon>
        <taxon>Pseudomonadati</taxon>
        <taxon>Bacteroidota</taxon>
        <taxon>Cytophagia</taxon>
        <taxon>Cytophagales</taxon>
        <taxon>Flectobacillaceae</taxon>
        <taxon>Flectobacillus</taxon>
    </lineage>
</organism>
<dbReference type="InterPro" id="IPR000014">
    <property type="entry name" value="PAS"/>
</dbReference>
<evidence type="ECO:0000256" key="5">
    <source>
        <dbReference type="ARBA" id="ARBA00022777"/>
    </source>
</evidence>
<feature type="domain" description="Histidine kinase" evidence="7">
    <location>
        <begin position="1769"/>
        <end position="1982"/>
    </location>
</feature>
<dbReference type="InterPro" id="IPR001610">
    <property type="entry name" value="PAC"/>
</dbReference>
<evidence type="ECO:0000313" key="10">
    <source>
        <dbReference type="EMBL" id="MDI9877144.1"/>
    </source>
</evidence>
<dbReference type="Pfam" id="PF08448">
    <property type="entry name" value="PAS_4"/>
    <property type="match status" value="5"/>
</dbReference>
<dbReference type="NCBIfam" id="TIGR00229">
    <property type="entry name" value="sensory_box"/>
    <property type="match status" value="7"/>
</dbReference>
<gene>
    <name evidence="10" type="ORF">QM481_21575</name>
</gene>
<dbReference type="Pfam" id="PF13426">
    <property type="entry name" value="PAS_9"/>
    <property type="match status" value="1"/>
</dbReference>
<dbReference type="InterPro" id="IPR004358">
    <property type="entry name" value="Sig_transdc_His_kin-like_C"/>
</dbReference>
<dbReference type="SMART" id="SM00091">
    <property type="entry name" value="PAS"/>
    <property type="match status" value="10"/>
</dbReference>
<evidence type="ECO:0000259" key="7">
    <source>
        <dbReference type="PROSITE" id="PS50109"/>
    </source>
</evidence>
<protein>
    <recommendedName>
        <fullName evidence="2">histidine kinase</fullName>
        <ecNumber evidence="2">2.7.13.3</ecNumber>
    </recommendedName>
</protein>
<dbReference type="InterPro" id="IPR036097">
    <property type="entry name" value="HisK_dim/P_sf"/>
</dbReference>
<feature type="domain" description="PAC" evidence="9">
    <location>
        <begin position="626"/>
        <end position="679"/>
    </location>
</feature>
<dbReference type="InterPro" id="IPR005467">
    <property type="entry name" value="His_kinase_dom"/>
</dbReference>
<dbReference type="SMART" id="SM00086">
    <property type="entry name" value="PAC"/>
    <property type="match status" value="7"/>
</dbReference>
<dbReference type="InterPro" id="IPR003594">
    <property type="entry name" value="HATPase_dom"/>
</dbReference>
<keyword evidence="3" id="KW-0597">Phosphoprotein</keyword>
<dbReference type="Pfam" id="PF00512">
    <property type="entry name" value="HisKA"/>
    <property type="match status" value="1"/>
</dbReference>
<dbReference type="EMBL" id="JASHIE010000018">
    <property type="protein sequence ID" value="MDI9877144.1"/>
    <property type="molecule type" value="Genomic_DNA"/>
</dbReference>
<feature type="domain" description="PAC" evidence="9">
    <location>
        <begin position="1692"/>
        <end position="1744"/>
    </location>
</feature>
<keyword evidence="6" id="KW-0175">Coiled coil</keyword>
<dbReference type="InterPro" id="IPR036890">
    <property type="entry name" value="HATPase_C_sf"/>
</dbReference>
<evidence type="ECO:0000256" key="1">
    <source>
        <dbReference type="ARBA" id="ARBA00000085"/>
    </source>
</evidence>
<dbReference type="InterPro" id="IPR003661">
    <property type="entry name" value="HisK_dim/P_dom"/>
</dbReference>
<feature type="domain" description="PAC" evidence="9">
    <location>
        <begin position="1277"/>
        <end position="1331"/>
    </location>
</feature>
<dbReference type="InterPro" id="IPR013655">
    <property type="entry name" value="PAS_fold_3"/>
</dbReference>
<evidence type="ECO:0000313" key="11">
    <source>
        <dbReference type="Proteomes" id="UP001225761"/>
    </source>
</evidence>
<dbReference type="InterPro" id="IPR052162">
    <property type="entry name" value="Sensor_kinase/Photoreceptor"/>
</dbReference>
<dbReference type="Gene3D" id="3.30.565.10">
    <property type="entry name" value="Histidine kinase-like ATPase, C-terminal domain"/>
    <property type="match status" value="1"/>
</dbReference>
<dbReference type="PROSITE" id="PS50112">
    <property type="entry name" value="PAS"/>
    <property type="match status" value="5"/>
</dbReference>
<dbReference type="SMART" id="SM00388">
    <property type="entry name" value="HisKA"/>
    <property type="match status" value="1"/>
</dbReference>
<dbReference type="InterPro" id="IPR029016">
    <property type="entry name" value="GAF-like_dom_sf"/>
</dbReference>
<accession>A0ABT6Z7M9</accession>
<dbReference type="SMART" id="SM00387">
    <property type="entry name" value="HATPase_c"/>
    <property type="match status" value="1"/>
</dbReference>
<feature type="domain" description="PAC" evidence="9">
    <location>
        <begin position="755"/>
        <end position="807"/>
    </location>
</feature>
<dbReference type="Pfam" id="PF08447">
    <property type="entry name" value="PAS_3"/>
    <property type="match status" value="3"/>
</dbReference>
<comment type="catalytic activity">
    <reaction evidence="1">
        <text>ATP + protein L-histidine = ADP + protein N-phospho-L-histidine.</text>
        <dbReference type="EC" id="2.7.13.3"/>
    </reaction>
</comment>
<dbReference type="PROSITE" id="PS50113">
    <property type="entry name" value="PAC"/>
    <property type="match status" value="5"/>
</dbReference>
<comment type="caution">
    <text evidence="10">The sequence shown here is derived from an EMBL/GenBank/DDBJ whole genome shotgun (WGS) entry which is preliminary data.</text>
</comment>
<dbReference type="InterPro" id="IPR000700">
    <property type="entry name" value="PAS-assoc_C"/>
</dbReference>
<dbReference type="SUPFAM" id="SSF55874">
    <property type="entry name" value="ATPase domain of HSP90 chaperone/DNA topoisomerase II/histidine kinase"/>
    <property type="match status" value="1"/>
</dbReference>
<feature type="coiled-coil region" evidence="6">
    <location>
        <begin position="1735"/>
        <end position="1762"/>
    </location>
</feature>
<dbReference type="PROSITE" id="PS50109">
    <property type="entry name" value="HIS_KIN"/>
    <property type="match status" value="1"/>
</dbReference>
<feature type="domain" description="PAC" evidence="9">
    <location>
        <begin position="883"/>
        <end position="935"/>
    </location>
</feature>
<dbReference type="CDD" id="cd00082">
    <property type="entry name" value="HisKA"/>
    <property type="match status" value="1"/>
</dbReference>
<dbReference type="EC" id="2.7.13.3" evidence="2"/>
<evidence type="ECO:0000256" key="4">
    <source>
        <dbReference type="ARBA" id="ARBA00022679"/>
    </source>
</evidence>